<dbReference type="EMBL" id="JAEQNB010000002">
    <property type="protein sequence ID" value="MBL0386607.1"/>
    <property type="molecule type" value="Genomic_DNA"/>
</dbReference>
<dbReference type="PANTHER" id="PTHR34975:SF2">
    <property type="entry name" value="SPORE GERMINATION PROTEIN A2"/>
    <property type="match status" value="1"/>
</dbReference>
<evidence type="ECO:0000256" key="8">
    <source>
        <dbReference type="SAM" id="Phobius"/>
    </source>
</evidence>
<organism evidence="9 10">
    <name type="scientific">Tumebacillus amylolyticus</name>
    <dbReference type="NCBI Taxonomy" id="2801339"/>
    <lineage>
        <taxon>Bacteria</taxon>
        <taxon>Bacillati</taxon>
        <taxon>Bacillota</taxon>
        <taxon>Bacilli</taxon>
        <taxon>Bacillales</taxon>
        <taxon>Alicyclobacillaceae</taxon>
        <taxon>Tumebacillus</taxon>
    </lineage>
</organism>
<gene>
    <name evidence="9" type="ORF">JJB07_08085</name>
</gene>
<dbReference type="RefSeq" id="WP_201633400.1">
    <property type="nucleotide sequence ID" value="NZ_JAEQNB010000002.1"/>
</dbReference>
<keyword evidence="10" id="KW-1185">Reference proteome</keyword>
<keyword evidence="4" id="KW-0309">Germination</keyword>
<feature type="transmembrane region" description="Helical" evidence="8">
    <location>
        <begin position="182"/>
        <end position="201"/>
    </location>
</feature>
<feature type="transmembrane region" description="Helical" evidence="8">
    <location>
        <begin position="34"/>
        <end position="55"/>
    </location>
</feature>
<comment type="caution">
    <text evidence="9">The sequence shown here is derived from an EMBL/GenBank/DDBJ whole genome shotgun (WGS) entry which is preliminary data.</text>
</comment>
<dbReference type="NCBIfam" id="TIGR00912">
    <property type="entry name" value="2A0309"/>
    <property type="match status" value="1"/>
</dbReference>
<dbReference type="Proteomes" id="UP000602284">
    <property type="component" value="Unassembled WGS sequence"/>
</dbReference>
<evidence type="ECO:0000256" key="1">
    <source>
        <dbReference type="ARBA" id="ARBA00004141"/>
    </source>
</evidence>
<dbReference type="PANTHER" id="PTHR34975">
    <property type="entry name" value="SPORE GERMINATION PROTEIN A2"/>
    <property type="match status" value="1"/>
</dbReference>
<evidence type="ECO:0000313" key="9">
    <source>
        <dbReference type="EMBL" id="MBL0386607.1"/>
    </source>
</evidence>
<feature type="transmembrane region" description="Helical" evidence="8">
    <location>
        <begin position="213"/>
        <end position="236"/>
    </location>
</feature>
<keyword evidence="5 8" id="KW-0812">Transmembrane</keyword>
<evidence type="ECO:0000256" key="5">
    <source>
        <dbReference type="ARBA" id="ARBA00022692"/>
    </source>
</evidence>
<dbReference type="Pfam" id="PF03845">
    <property type="entry name" value="Spore_permease"/>
    <property type="match status" value="1"/>
</dbReference>
<reference evidence="9 10" key="1">
    <citation type="submission" date="2021-01" db="EMBL/GenBank/DDBJ databases">
        <title>Tumebacillus sp. strain ITR2 16S ribosomal RNA gene Genome sequencing and assembly.</title>
        <authorList>
            <person name="Kang M."/>
        </authorList>
    </citation>
    <scope>NUCLEOTIDE SEQUENCE [LARGE SCALE GENOMIC DNA]</scope>
    <source>
        <strain evidence="9 10">ITR2</strain>
    </source>
</reference>
<evidence type="ECO:0000256" key="6">
    <source>
        <dbReference type="ARBA" id="ARBA00022989"/>
    </source>
</evidence>
<keyword evidence="7 8" id="KW-0472">Membrane</keyword>
<feature type="transmembrane region" description="Helical" evidence="8">
    <location>
        <begin position="111"/>
        <end position="128"/>
    </location>
</feature>
<evidence type="ECO:0000256" key="3">
    <source>
        <dbReference type="ARBA" id="ARBA00022448"/>
    </source>
</evidence>
<feature type="transmembrane region" description="Helical" evidence="8">
    <location>
        <begin position="140"/>
        <end position="162"/>
    </location>
</feature>
<name>A0ABS1J8J8_9BACL</name>
<feature type="transmembrane region" description="Helical" evidence="8">
    <location>
        <begin position="300"/>
        <end position="319"/>
    </location>
</feature>
<protein>
    <submittedName>
        <fullName evidence="9">Endospore germination permease</fullName>
    </submittedName>
</protein>
<evidence type="ECO:0000256" key="4">
    <source>
        <dbReference type="ARBA" id="ARBA00022544"/>
    </source>
</evidence>
<feature type="transmembrane region" description="Helical" evidence="8">
    <location>
        <begin position="67"/>
        <end position="91"/>
    </location>
</feature>
<feature type="transmembrane region" description="Helical" evidence="8">
    <location>
        <begin position="335"/>
        <end position="353"/>
    </location>
</feature>
<comment type="subcellular location">
    <subcellularLocation>
        <location evidence="1">Membrane</location>
        <topology evidence="1">Multi-pass membrane protein</topology>
    </subcellularLocation>
</comment>
<feature type="transmembrane region" description="Helical" evidence="8">
    <location>
        <begin position="268"/>
        <end position="288"/>
    </location>
</feature>
<evidence type="ECO:0000313" key="10">
    <source>
        <dbReference type="Proteomes" id="UP000602284"/>
    </source>
</evidence>
<feature type="transmembrane region" description="Helical" evidence="8">
    <location>
        <begin position="7"/>
        <end position="28"/>
    </location>
</feature>
<sequence length="375" mass="42342">MERISSIQFVALLILFQIGSYVIFGFAASAKQDAWIVALLSTGSGLFLTLLYHSLYAKFPGREYVEILQATLGVWLGRLMASLYLLAFLYVAGRVLRDFGELVTSFILPRTPMLVVLVCMLLLVYYGLRSGLEVVGRMAELMFFLFCLFLLVQSVLMMGSKMSNFEFLLPIAHDKKKLLENWIPLGLTVPFGETIAFVMFYKQVKRQELLRFLLFFSVLGAGLVLTLLNLVAVSVLGPELFARNIYPMITAVQQVSLADFIENLDSMIVVYIGIAAFFKVSVFLYAAAVGTASLFRLQEYRSVAAPLSLVVLLLSFFMSDNLPEHVFVGLRWVPWLLWVPLFILVPLLVWLLAKFRRREEGEHVQTKNAENADVV</sequence>
<keyword evidence="6 8" id="KW-1133">Transmembrane helix</keyword>
<evidence type="ECO:0000256" key="7">
    <source>
        <dbReference type="ARBA" id="ARBA00023136"/>
    </source>
</evidence>
<comment type="similarity">
    <text evidence="2">Belongs to the amino acid-polyamine-organocation (APC) superfamily. Spore germination protein (SGP) (TC 2.A.3.9) family.</text>
</comment>
<proteinExistence type="inferred from homology"/>
<dbReference type="InterPro" id="IPR004761">
    <property type="entry name" value="Spore_GerAB"/>
</dbReference>
<evidence type="ECO:0000256" key="2">
    <source>
        <dbReference type="ARBA" id="ARBA00007998"/>
    </source>
</evidence>
<keyword evidence="3" id="KW-0813">Transport</keyword>
<accession>A0ABS1J8J8</accession>